<gene>
    <name evidence="1" type="ORF">B1B_13681</name>
</gene>
<evidence type="ECO:0000313" key="1">
    <source>
        <dbReference type="EMBL" id="EQD43716.1"/>
    </source>
</evidence>
<comment type="caution">
    <text evidence="1">The sequence shown here is derived from an EMBL/GenBank/DDBJ whole genome shotgun (WGS) entry which is preliminary data.</text>
</comment>
<name>T0Z6Q8_9ZZZZ</name>
<reference evidence="1" key="1">
    <citation type="submission" date="2013-08" db="EMBL/GenBank/DDBJ databases">
        <authorList>
            <person name="Mendez C."/>
            <person name="Richter M."/>
            <person name="Ferrer M."/>
            <person name="Sanchez J."/>
        </authorList>
    </citation>
    <scope>NUCLEOTIDE SEQUENCE</scope>
</reference>
<dbReference type="EMBL" id="AUZY01009018">
    <property type="protein sequence ID" value="EQD43716.1"/>
    <property type="molecule type" value="Genomic_DNA"/>
</dbReference>
<sequence>MARVLGISHPSVGKVLDRATTLNLDAKELEAMSDSEIAKRFYSDAPGRRAVFNKVEPDLVALLKELKAGRGHGLTRYLLWCEYRCEVGVDVAYGYSSFCKKLLRFDESKEISMVLYHVPGEAAMVDYAGQKVPIYDSSSGGV</sequence>
<protein>
    <submittedName>
        <fullName evidence="1">Integrase catalytic subunit</fullName>
    </submittedName>
</protein>
<accession>T0Z6Q8</accession>
<dbReference type="AlphaFoldDB" id="T0Z6Q8"/>
<proteinExistence type="predicted"/>
<reference evidence="1" key="2">
    <citation type="journal article" date="2014" name="ISME J.">
        <title>Microbial stratification in low pH oxic and suboxic macroscopic growths along an acid mine drainage.</title>
        <authorList>
            <person name="Mendez-Garcia C."/>
            <person name="Mesa V."/>
            <person name="Sprenger R.R."/>
            <person name="Richter M."/>
            <person name="Diez M.S."/>
            <person name="Solano J."/>
            <person name="Bargiela R."/>
            <person name="Golyshina O.V."/>
            <person name="Manteca A."/>
            <person name="Ramos J.L."/>
            <person name="Gallego J.R."/>
            <person name="Llorente I."/>
            <person name="Martins Dos Santos V.A."/>
            <person name="Jensen O.N."/>
            <person name="Pelaez A.I."/>
            <person name="Sanchez J."/>
            <person name="Ferrer M."/>
        </authorList>
    </citation>
    <scope>NUCLEOTIDE SEQUENCE</scope>
</reference>
<feature type="non-terminal residue" evidence="1">
    <location>
        <position position="142"/>
    </location>
</feature>
<organism evidence="1">
    <name type="scientific">mine drainage metagenome</name>
    <dbReference type="NCBI Taxonomy" id="410659"/>
    <lineage>
        <taxon>unclassified sequences</taxon>
        <taxon>metagenomes</taxon>
        <taxon>ecological metagenomes</taxon>
    </lineage>
</organism>